<evidence type="ECO:0000313" key="2">
    <source>
        <dbReference type="Proteomes" id="UP000814140"/>
    </source>
</evidence>
<organism evidence="1 2">
    <name type="scientific">Artomyces pyxidatus</name>
    <dbReference type="NCBI Taxonomy" id="48021"/>
    <lineage>
        <taxon>Eukaryota</taxon>
        <taxon>Fungi</taxon>
        <taxon>Dikarya</taxon>
        <taxon>Basidiomycota</taxon>
        <taxon>Agaricomycotina</taxon>
        <taxon>Agaricomycetes</taxon>
        <taxon>Russulales</taxon>
        <taxon>Auriscalpiaceae</taxon>
        <taxon>Artomyces</taxon>
    </lineage>
</organism>
<gene>
    <name evidence="1" type="ORF">BV25DRAFT_1911795</name>
</gene>
<accession>A0ACB8THP2</accession>
<comment type="caution">
    <text evidence="1">The sequence shown here is derived from an EMBL/GenBank/DDBJ whole genome shotgun (WGS) entry which is preliminary data.</text>
</comment>
<keyword evidence="2" id="KW-1185">Reference proteome</keyword>
<protein>
    <submittedName>
        <fullName evidence="1">Uncharacterized protein</fullName>
    </submittedName>
</protein>
<name>A0ACB8THP2_9AGAM</name>
<sequence>MALHAEPHTNHKYLTHEQLDQLVDDRDERLNKWKLKALNLARRVASVMRKLDDHRRFLMAVATGDVPRLQQLVKQGLKNHASIPAIIHKIEEACSGVYNARGYNATDFDMALMVLRLGGRKLLYALNHHIALPSLRALRRAHIFIKLMPSVGTPSVGEILFNIRSIFGPKVSGLDPVRPYRSGMSVLWDEVNEENAACYIEHLDSVGGLCREHSCHVNLRLKTYENALSLAAALADGDVHYGKEASVVAMASYGTILRGAFPVLVSPTCKQETPKESAALLQKVLDAWSEGGEASFGPVWSFASDGDAGRRAMVYDMFVKYPVGEDHALYKYVRRLPGLNLMVGDKSITGTFDWKHEIKRWARLLRTLEGTLVQRTVVNHEMLRRHLLRAGRSEDEVNILMNPGDSQDVPRAIDLINAISTIPSTPAPGDPPFDPFELQELSIIALIGDLVSSFMNAFIMPHWTLSEQVASLSKYAHIAFVLFRDNRVNFMPYQLYGDTQTTVKDIIFTIAKQQDMDGTQPFYLFWTGDDRLEVLFGLLRMMGGHNPNFTFTQLLDRLAAAMELDGVLTRHPELNQGHRRLKVTRTEKVDHLNPESWVNDVIAGNVDLPSCWRKGRDAAITSLAKIGIHPDFQVLFDDERVLDMLKPFGDGKYPGVSNEPDRSEHSEDTEDAAPPGDTDEDDRVVLNDMTEDVTPGDSETPGIVLSTAGTVPGSGTYLSDHSQTTSQPLFVAPERTQQPDLETDVAEHDSVDILSLEDALETQEEHMLPTLLPASERTPWLYRNGIDGERIHKTTACARLITIAFARKSHERIWRVRNYTSDVKPRKYSSDDIVDSEAFLLNDLYATLIRCNTTVSLAVLKCVAITQKGIRVDAVKVQSLAHAASSIHLTGQIMDLRPVSGSDTQPGDSHDIVSESAPSNTGSTGASGDTDRYWSWNGSFVKLALDAANPSPLGKAARKTVVIKVASHWCEPINPDIVKTYTGDAPSPATTSTYASPLTWQLFEGDMDIIIAKLWDAVQQGNALKTLPHFQINDEFPYRDHIRGTLSLLCEEGSQILEAEQAARSVTGGGSAGTFQCYQCHRKMDPKKARSHVGEHILRKLRNVEEVLHQPVADSFPCGFCGRSGLRGCDEVFLTKGNNPQALSHCPHFEKFQYRRAQQSSDTSPSTNVPILCSIPGCTGTVGQHLTAVWKYNMPEHIRVAHPGHSVGGYEDGAPLPDDLVRNMFIALDEERRIKIPDAKIPFKSIPAPLSASQSKGVKRNRTEAQRL</sequence>
<reference evidence="1" key="2">
    <citation type="journal article" date="2022" name="New Phytol.">
        <title>Evolutionary transition to the ectomycorrhizal habit in the genomes of a hyperdiverse lineage of mushroom-forming fungi.</title>
        <authorList>
            <person name="Looney B."/>
            <person name="Miyauchi S."/>
            <person name="Morin E."/>
            <person name="Drula E."/>
            <person name="Courty P.E."/>
            <person name="Kohler A."/>
            <person name="Kuo A."/>
            <person name="LaButti K."/>
            <person name="Pangilinan J."/>
            <person name="Lipzen A."/>
            <person name="Riley R."/>
            <person name="Andreopoulos W."/>
            <person name="He G."/>
            <person name="Johnson J."/>
            <person name="Nolan M."/>
            <person name="Tritt A."/>
            <person name="Barry K.W."/>
            <person name="Grigoriev I.V."/>
            <person name="Nagy L.G."/>
            <person name="Hibbett D."/>
            <person name="Henrissat B."/>
            <person name="Matheny P.B."/>
            <person name="Labbe J."/>
            <person name="Martin F.M."/>
        </authorList>
    </citation>
    <scope>NUCLEOTIDE SEQUENCE</scope>
    <source>
        <strain evidence="1">HHB10654</strain>
    </source>
</reference>
<dbReference type="EMBL" id="MU277189">
    <property type="protein sequence ID" value="KAI0067932.1"/>
    <property type="molecule type" value="Genomic_DNA"/>
</dbReference>
<dbReference type="Proteomes" id="UP000814140">
    <property type="component" value="Unassembled WGS sequence"/>
</dbReference>
<evidence type="ECO:0000313" key="1">
    <source>
        <dbReference type="EMBL" id="KAI0067932.1"/>
    </source>
</evidence>
<proteinExistence type="predicted"/>
<reference evidence="1" key="1">
    <citation type="submission" date="2021-03" db="EMBL/GenBank/DDBJ databases">
        <authorList>
            <consortium name="DOE Joint Genome Institute"/>
            <person name="Ahrendt S."/>
            <person name="Looney B.P."/>
            <person name="Miyauchi S."/>
            <person name="Morin E."/>
            <person name="Drula E."/>
            <person name="Courty P.E."/>
            <person name="Chicoki N."/>
            <person name="Fauchery L."/>
            <person name="Kohler A."/>
            <person name="Kuo A."/>
            <person name="Labutti K."/>
            <person name="Pangilinan J."/>
            <person name="Lipzen A."/>
            <person name="Riley R."/>
            <person name="Andreopoulos W."/>
            <person name="He G."/>
            <person name="Johnson J."/>
            <person name="Barry K.W."/>
            <person name="Grigoriev I.V."/>
            <person name="Nagy L."/>
            <person name="Hibbett D."/>
            <person name="Henrissat B."/>
            <person name="Matheny P.B."/>
            <person name="Labbe J."/>
            <person name="Martin F."/>
        </authorList>
    </citation>
    <scope>NUCLEOTIDE SEQUENCE</scope>
    <source>
        <strain evidence="1">HHB10654</strain>
    </source>
</reference>